<accession>A0A2S1GMB4</accession>
<name>A0A2S1GMB4_9CAUD</name>
<organism evidence="1 2">
    <name type="scientific">Erwinia phage Cronus</name>
    <dbReference type="NCBI Taxonomy" id="2163633"/>
    <lineage>
        <taxon>Viruses</taxon>
        <taxon>Duplodnaviria</taxon>
        <taxon>Heunggongvirae</taxon>
        <taxon>Uroviricota</taxon>
        <taxon>Caudoviricetes</taxon>
        <taxon>Pantevenvirales</taxon>
        <taxon>Straboviridae</taxon>
        <taxon>Tevenvirinae</taxon>
        <taxon>Risoevirus</taxon>
        <taxon>Risoevirus cronus</taxon>
        <taxon>Roskildevirus cronus</taxon>
    </lineage>
</organism>
<dbReference type="KEGG" id="vg:65112661"/>
<dbReference type="RefSeq" id="YP_010095027.1">
    <property type="nucleotide sequence ID" value="NC_055743.1"/>
</dbReference>
<sequence length="325" mass="36340">MSTVTINTGKYAGKEISGTFTMTKTWFPDSLPEHEAVNGDGKVFVMIDGKERGVWVFKSDIEMTGAERKVEVIRSVDEIKETIRKRFNVMSMMSKGIITGNVRSLIISGAAGIGKTYSLDKALTNAKNAGQIEYNLLNGKISGIGLYCKLYENRSANSVLMIDDVDVFSDMDILNLLKAALDSGEKRKVCWGTASSYLDDKSIPNEFEFEGTVVFITNVDVDRELEKGSKLSPHINALVSRSVYLDLCVHTNEEIMIRVEDVIMTTDMLQKRGLKNSDVIEVVMWMKDNVARLRNVSLRTALYIADFVATDNKNWKDIAEVTMLK</sequence>
<protein>
    <submittedName>
        <fullName evidence="1">Thioredoxin</fullName>
    </submittedName>
</protein>
<evidence type="ECO:0000313" key="1">
    <source>
        <dbReference type="EMBL" id="AWD90519.1"/>
    </source>
</evidence>
<dbReference type="GeneID" id="65112661"/>
<dbReference type="Proteomes" id="UP000246316">
    <property type="component" value="Segment"/>
</dbReference>
<keyword evidence="2" id="KW-1185">Reference proteome</keyword>
<dbReference type="SUPFAM" id="SSF52540">
    <property type="entry name" value="P-loop containing nucleoside triphosphate hydrolases"/>
    <property type="match status" value="1"/>
</dbReference>
<proteinExistence type="predicted"/>
<evidence type="ECO:0000313" key="2">
    <source>
        <dbReference type="Proteomes" id="UP000246316"/>
    </source>
</evidence>
<reference evidence="1" key="1">
    <citation type="submission" date="2018-03" db="EMBL/GenBank/DDBJ databases">
        <title>Phage therapy in agriculture - a green tech approach to combat plant pathogenic bacteria.</title>
        <authorList>
            <person name="Carstens A.B."/>
            <person name="Djurhuus A.M."/>
            <person name="Hansen L.H."/>
        </authorList>
    </citation>
    <scope>NUCLEOTIDE SEQUENCE [LARGE SCALE GENOMIC DNA]</scope>
</reference>
<dbReference type="EMBL" id="MH059636">
    <property type="protein sequence ID" value="AWD90519.1"/>
    <property type="molecule type" value="Genomic_DNA"/>
</dbReference>
<dbReference type="InterPro" id="IPR027417">
    <property type="entry name" value="P-loop_NTPase"/>
</dbReference>